<comment type="caution">
    <text evidence="12">The sequence shown here is derived from an EMBL/GenBank/DDBJ whole genome shotgun (WGS) entry which is preliminary data.</text>
</comment>
<feature type="active site" evidence="9">
    <location>
        <position position="142"/>
    </location>
</feature>
<evidence type="ECO:0000256" key="6">
    <source>
        <dbReference type="ARBA" id="ARBA00022801"/>
    </source>
</evidence>
<feature type="transmembrane region" description="Helical" evidence="9">
    <location>
        <begin position="134"/>
        <end position="158"/>
    </location>
</feature>
<keyword evidence="3 9" id="KW-0645">Protease</keyword>
<evidence type="ECO:0000256" key="4">
    <source>
        <dbReference type="ARBA" id="ARBA00022692"/>
    </source>
</evidence>
<comment type="similarity">
    <text evidence="1 9 11">Belongs to the peptidase A8 family.</text>
</comment>
<dbReference type="PRINTS" id="PR00781">
    <property type="entry name" value="LIPOSIGPTASE"/>
</dbReference>
<evidence type="ECO:0000256" key="2">
    <source>
        <dbReference type="ARBA" id="ARBA00022475"/>
    </source>
</evidence>
<comment type="function">
    <text evidence="9 10">This protein specifically catalyzes the removal of signal peptides from prolipoproteins.</text>
</comment>
<evidence type="ECO:0000256" key="9">
    <source>
        <dbReference type="HAMAP-Rule" id="MF_00161"/>
    </source>
</evidence>
<dbReference type="PROSITE" id="PS00855">
    <property type="entry name" value="SPASE_II"/>
    <property type="match status" value="1"/>
</dbReference>
<proteinExistence type="inferred from homology"/>
<evidence type="ECO:0000256" key="10">
    <source>
        <dbReference type="RuleBase" id="RU000594"/>
    </source>
</evidence>
<dbReference type="PANTHER" id="PTHR33695:SF1">
    <property type="entry name" value="LIPOPROTEIN SIGNAL PEPTIDASE"/>
    <property type="match status" value="1"/>
</dbReference>
<dbReference type="Pfam" id="PF01252">
    <property type="entry name" value="Peptidase_A8"/>
    <property type="match status" value="1"/>
</dbReference>
<comment type="catalytic activity">
    <reaction evidence="9 10">
        <text>Release of signal peptides from bacterial membrane prolipoproteins. Hydrolyzes -Xaa-Yaa-Zaa-|-(S,diacylglyceryl)Cys-, in which Xaa is hydrophobic (preferably Leu), and Yaa (Ala or Ser) and Zaa (Gly or Ala) have small, neutral side chains.</text>
        <dbReference type="EC" id="3.4.23.36"/>
    </reaction>
</comment>
<evidence type="ECO:0000313" key="13">
    <source>
        <dbReference type="Proteomes" id="UP001597295"/>
    </source>
</evidence>
<dbReference type="NCBIfam" id="TIGR00077">
    <property type="entry name" value="lspA"/>
    <property type="match status" value="1"/>
</dbReference>
<keyword evidence="8 9" id="KW-0472">Membrane</keyword>
<protein>
    <recommendedName>
        <fullName evidence="9">Lipoprotein signal peptidase</fullName>
        <ecNumber evidence="9">3.4.23.36</ecNumber>
    </recommendedName>
    <alternativeName>
        <fullName evidence="9">Prolipoprotein signal peptidase</fullName>
    </alternativeName>
    <alternativeName>
        <fullName evidence="9">Signal peptidase II</fullName>
        <shortName evidence="9">SPase II</shortName>
    </alternativeName>
</protein>
<keyword evidence="7 9" id="KW-1133">Transmembrane helix</keyword>
<dbReference type="Proteomes" id="UP001597295">
    <property type="component" value="Unassembled WGS sequence"/>
</dbReference>
<evidence type="ECO:0000256" key="8">
    <source>
        <dbReference type="ARBA" id="ARBA00023136"/>
    </source>
</evidence>
<dbReference type="EMBL" id="JBHUIP010000012">
    <property type="protein sequence ID" value="MFD2264060.1"/>
    <property type="molecule type" value="Genomic_DNA"/>
</dbReference>
<sequence>MVRRPLAHGLGWAVLIILLDQVSKYYMMGRLGVFQPSDPFAQEYVLPFLNWSVVWNRGVSFGMLAADGWTGAYLLSAMSVAVSIALVFWLRKAERTIVVAGIAMVIGGAIGNIFDRMRFGAVFDFIDFHFAGWHPFVFNVADAGISLGVIALLIDGLFPKKSDS</sequence>
<dbReference type="GO" id="GO:0004190">
    <property type="term" value="F:aspartic-type endopeptidase activity"/>
    <property type="evidence" value="ECO:0007669"/>
    <property type="project" value="UniProtKB-EC"/>
</dbReference>
<dbReference type="InterPro" id="IPR001872">
    <property type="entry name" value="Peptidase_A8"/>
</dbReference>
<comment type="pathway">
    <text evidence="9">Protein modification; lipoprotein biosynthesis (signal peptide cleavage).</text>
</comment>
<reference evidence="13" key="1">
    <citation type="journal article" date="2019" name="Int. J. Syst. Evol. Microbiol.">
        <title>The Global Catalogue of Microorganisms (GCM) 10K type strain sequencing project: providing services to taxonomists for standard genome sequencing and annotation.</title>
        <authorList>
            <consortium name="The Broad Institute Genomics Platform"/>
            <consortium name="The Broad Institute Genome Sequencing Center for Infectious Disease"/>
            <person name="Wu L."/>
            <person name="Ma J."/>
        </authorList>
    </citation>
    <scope>NUCLEOTIDE SEQUENCE [LARGE SCALE GENOMIC DNA]</scope>
    <source>
        <strain evidence="13">CGMCC 1.19062</strain>
    </source>
</reference>
<dbReference type="EC" id="3.4.23.36" evidence="9"/>
<keyword evidence="6 9" id="KW-0378">Hydrolase</keyword>
<feature type="transmembrane region" description="Helical" evidence="9">
    <location>
        <begin position="72"/>
        <end position="90"/>
    </location>
</feature>
<keyword evidence="13" id="KW-1185">Reference proteome</keyword>
<keyword evidence="4 9" id="KW-0812">Transmembrane</keyword>
<comment type="subcellular location">
    <subcellularLocation>
        <location evidence="9">Cell membrane</location>
        <topology evidence="9">Multi-pass membrane protein</topology>
    </subcellularLocation>
</comment>
<keyword evidence="5 9" id="KW-0064">Aspartyl protease</keyword>
<evidence type="ECO:0000256" key="5">
    <source>
        <dbReference type="ARBA" id="ARBA00022750"/>
    </source>
</evidence>
<evidence type="ECO:0000313" key="12">
    <source>
        <dbReference type="EMBL" id="MFD2264060.1"/>
    </source>
</evidence>
<dbReference type="RefSeq" id="WP_379877101.1">
    <property type="nucleotide sequence ID" value="NZ_JBHUIP010000012.1"/>
</dbReference>
<evidence type="ECO:0000256" key="3">
    <source>
        <dbReference type="ARBA" id="ARBA00022670"/>
    </source>
</evidence>
<evidence type="ECO:0000256" key="1">
    <source>
        <dbReference type="ARBA" id="ARBA00006139"/>
    </source>
</evidence>
<evidence type="ECO:0000256" key="11">
    <source>
        <dbReference type="RuleBase" id="RU004181"/>
    </source>
</evidence>
<evidence type="ECO:0000256" key="7">
    <source>
        <dbReference type="ARBA" id="ARBA00022989"/>
    </source>
</evidence>
<keyword evidence="2 9" id="KW-1003">Cell membrane</keyword>
<feature type="transmembrane region" description="Helical" evidence="9">
    <location>
        <begin position="6"/>
        <end position="23"/>
    </location>
</feature>
<dbReference type="PANTHER" id="PTHR33695">
    <property type="entry name" value="LIPOPROTEIN SIGNAL PEPTIDASE"/>
    <property type="match status" value="1"/>
</dbReference>
<accession>A0ABW5DU63</accession>
<gene>
    <name evidence="9 12" type="primary">lspA</name>
    <name evidence="12" type="ORF">ACFSM5_14255</name>
</gene>
<organism evidence="12 13">
    <name type="scientific">Lacibacterium aquatile</name>
    <dbReference type="NCBI Taxonomy" id="1168082"/>
    <lineage>
        <taxon>Bacteria</taxon>
        <taxon>Pseudomonadati</taxon>
        <taxon>Pseudomonadota</taxon>
        <taxon>Alphaproteobacteria</taxon>
        <taxon>Rhodospirillales</taxon>
        <taxon>Rhodospirillaceae</taxon>
    </lineage>
</organism>
<dbReference type="HAMAP" id="MF_00161">
    <property type="entry name" value="LspA"/>
    <property type="match status" value="1"/>
</dbReference>
<feature type="transmembrane region" description="Helical" evidence="9">
    <location>
        <begin position="97"/>
        <end position="114"/>
    </location>
</feature>
<name>A0ABW5DU63_9PROT</name>
<feature type="active site" evidence="9">
    <location>
        <position position="124"/>
    </location>
</feature>